<dbReference type="OrthoDB" id="5118203at2"/>
<dbReference type="Gene3D" id="1.20.120.450">
    <property type="entry name" value="dinb family like domain"/>
    <property type="match status" value="1"/>
</dbReference>
<organism evidence="2 3">
    <name type="scientific">Phycicoccus elongatus Lp2</name>
    <dbReference type="NCBI Taxonomy" id="1193181"/>
    <lineage>
        <taxon>Bacteria</taxon>
        <taxon>Bacillati</taxon>
        <taxon>Actinomycetota</taxon>
        <taxon>Actinomycetes</taxon>
        <taxon>Micrococcales</taxon>
        <taxon>Intrasporangiaceae</taxon>
        <taxon>Phycicoccus</taxon>
    </lineage>
</organism>
<dbReference type="RefSeq" id="WP_010850899.1">
    <property type="nucleotide sequence ID" value="NZ_HF570956.1"/>
</dbReference>
<dbReference type="eggNOG" id="ENOG5031RF6">
    <property type="taxonomic scope" value="Bacteria"/>
</dbReference>
<dbReference type="InterPro" id="IPR036527">
    <property type="entry name" value="SCP2_sterol-bd_dom_sf"/>
</dbReference>
<dbReference type="InterPro" id="IPR017517">
    <property type="entry name" value="Maleyloyr_isom"/>
</dbReference>
<dbReference type="EMBL" id="CAIZ01000149">
    <property type="protein sequence ID" value="CCH71063.1"/>
    <property type="molecule type" value="Genomic_DNA"/>
</dbReference>
<dbReference type="HOGENOM" id="CLU_077935_0_0_11"/>
<dbReference type="InterPro" id="IPR034660">
    <property type="entry name" value="DinB/YfiT-like"/>
</dbReference>
<dbReference type="SUPFAM" id="SSF109854">
    <property type="entry name" value="DinB/YfiT-like putative metalloenzymes"/>
    <property type="match status" value="1"/>
</dbReference>
<gene>
    <name evidence="2" type="ORF">BN10_770004</name>
</gene>
<feature type="domain" description="Mycothiol-dependent maleylpyruvate isomerase metal-binding" evidence="1">
    <location>
        <begin position="13"/>
        <end position="145"/>
    </location>
</feature>
<dbReference type="InterPro" id="IPR024344">
    <property type="entry name" value="MDMPI_metal-binding"/>
</dbReference>
<protein>
    <recommendedName>
        <fullName evidence="1">Mycothiol-dependent maleylpyruvate isomerase metal-binding domain-containing protein</fullName>
    </recommendedName>
</protein>
<dbReference type="GO" id="GO:0046872">
    <property type="term" value="F:metal ion binding"/>
    <property type="evidence" value="ECO:0007669"/>
    <property type="project" value="InterPro"/>
</dbReference>
<dbReference type="Pfam" id="PF11716">
    <property type="entry name" value="MDMPI_N"/>
    <property type="match status" value="1"/>
</dbReference>
<dbReference type="STRING" id="1193181.BN10_770004"/>
<name>N0E291_9MICO</name>
<comment type="caution">
    <text evidence="2">The sequence shown here is derived from an EMBL/GenBank/DDBJ whole genome shotgun (WGS) entry which is preliminary data.</text>
</comment>
<evidence type="ECO:0000313" key="2">
    <source>
        <dbReference type="EMBL" id="CCH71063.1"/>
    </source>
</evidence>
<dbReference type="SUPFAM" id="SSF55718">
    <property type="entry name" value="SCP-like"/>
    <property type="match status" value="1"/>
</dbReference>
<accession>N0E291</accession>
<evidence type="ECO:0000313" key="3">
    <source>
        <dbReference type="Proteomes" id="UP000013167"/>
    </source>
</evidence>
<sequence>MTADLSPLDHLPAATTALLATAAEMDDLAAPSLCGGWSRAHVLSHLARNADGLMRLVRAAGGSGETMYDSAQSRDADIEAGAARSRDFILADLGGTARAVDEALAGLSGDLGGTRVERTPGGPSFHARNLPFMRLREVVYHHVDLDAGPAFGDLPDDLVAPFLADEITRLRGAPHVPGLTIRTTEGDAWAVGDGSADVTGTRAGVLAWLARGIPDGIDQDNPPTLPEGR</sequence>
<proteinExistence type="predicted"/>
<dbReference type="AlphaFoldDB" id="N0E291"/>
<reference evidence="2 3" key="1">
    <citation type="journal article" date="2013" name="ISME J.">
        <title>A metabolic model for members of the genus Tetrasphaera involved in enhanced biological phosphorus removal.</title>
        <authorList>
            <person name="Kristiansen R."/>
            <person name="Nguyen H.T.T."/>
            <person name="Saunders A.M."/>
            <person name="Nielsen J.L."/>
            <person name="Wimmer R."/>
            <person name="Le V.Q."/>
            <person name="McIlroy S.J."/>
            <person name="Petrovski S."/>
            <person name="Seviour R.J."/>
            <person name="Calteau A."/>
            <person name="Nielsen K.L."/>
            <person name="Nielsen P.H."/>
        </authorList>
    </citation>
    <scope>NUCLEOTIDE SEQUENCE [LARGE SCALE GENOMIC DNA]</scope>
    <source>
        <strain evidence="2 3">Lp2</strain>
    </source>
</reference>
<keyword evidence="3" id="KW-1185">Reference proteome</keyword>
<evidence type="ECO:0000259" key="1">
    <source>
        <dbReference type="Pfam" id="PF11716"/>
    </source>
</evidence>
<dbReference type="Proteomes" id="UP000013167">
    <property type="component" value="Unassembled WGS sequence"/>
</dbReference>
<dbReference type="NCBIfam" id="TIGR03083">
    <property type="entry name" value="maleylpyruvate isomerase family mycothiol-dependent enzyme"/>
    <property type="match status" value="1"/>
</dbReference>